<dbReference type="PANTHER" id="PTHR38442:SF1">
    <property type="entry name" value="INNER MEMBRANE PROTEIN"/>
    <property type="match status" value="1"/>
</dbReference>
<dbReference type="Proteomes" id="UP000199729">
    <property type="component" value="Chromosome"/>
</dbReference>
<keyword evidence="1" id="KW-0812">Transmembrane</keyword>
<dbReference type="InterPro" id="IPR007383">
    <property type="entry name" value="DUF445"/>
</dbReference>
<dbReference type="PANTHER" id="PTHR38442">
    <property type="entry name" value="INNER MEMBRANE PROTEIN-RELATED"/>
    <property type="match status" value="1"/>
</dbReference>
<dbReference type="Pfam" id="PF04286">
    <property type="entry name" value="DUF445"/>
    <property type="match status" value="1"/>
</dbReference>
<dbReference type="GO" id="GO:0005886">
    <property type="term" value="C:plasma membrane"/>
    <property type="evidence" value="ECO:0007669"/>
    <property type="project" value="TreeGrafter"/>
</dbReference>
<keyword evidence="1" id="KW-0472">Membrane</keyword>
<protein>
    <submittedName>
        <fullName evidence="2">Exported protein</fullName>
    </submittedName>
</protein>
<dbReference type="EMBL" id="CP022423">
    <property type="protein sequence ID" value="ASM78927.1"/>
    <property type="molecule type" value="Genomic_DNA"/>
</dbReference>
<sequence>MRRLQAVATGALLVAIAGWVMGHAMGAQGGWAWVIAACEAATIGALADWFAVVALFRRPLGLPLPHTAIVPRNKDRIADHLAQFVRDHFLAPDVLLPHLRTLDPAAHLGQWLRDPARVAQVVNVARSASAELLALLEDERLADALHRLLREQARQWNASASVGQVLGLLTRGERHHALLDAGLHQVAHWLGEEPAKKALAAMALRHIRKEWPWLIGLAERFASVPNMADSLAAQVSASAIAELREVLAQPHHPLRQRYDAWVNAQIERLRHDPSLMADVNALKDRTLDDPVCRAYVDTLWRDIRAVLHADLAAPDSHVARHLAQMLTLLGERLAEDPALRAALNTHLEHLAGDLSQTVQNGLSEHIARTLKAWDDERLVTQIERSVGRDLQFIRLNGTLIGAMAGLVLHALRVL</sequence>
<name>A0A221KJA5_VITFI</name>
<dbReference type="KEGG" id="vff:VITFI_CDS3150"/>
<keyword evidence="1" id="KW-1133">Transmembrane helix</keyword>
<gene>
    <name evidence="2" type="ORF">VITFI_CDS3150</name>
</gene>
<dbReference type="AlphaFoldDB" id="A0A221KJA5"/>
<evidence type="ECO:0000256" key="1">
    <source>
        <dbReference type="SAM" id="Phobius"/>
    </source>
</evidence>
<proteinExistence type="predicted"/>
<evidence type="ECO:0000313" key="2">
    <source>
        <dbReference type="EMBL" id="ASM78927.1"/>
    </source>
</evidence>
<feature type="transmembrane region" description="Helical" evidence="1">
    <location>
        <begin position="32"/>
        <end position="56"/>
    </location>
</feature>
<organism evidence="2 3">
    <name type="scientific">Vitreoscilla filiformis</name>
    <dbReference type="NCBI Taxonomy" id="63"/>
    <lineage>
        <taxon>Bacteria</taxon>
        <taxon>Pseudomonadati</taxon>
        <taxon>Pseudomonadota</taxon>
        <taxon>Betaproteobacteria</taxon>
        <taxon>Neisseriales</taxon>
        <taxon>Neisseriaceae</taxon>
        <taxon>Vitreoscilla</taxon>
    </lineage>
</organism>
<evidence type="ECO:0000313" key="3">
    <source>
        <dbReference type="Proteomes" id="UP000199729"/>
    </source>
</evidence>
<accession>A0A221KJA5</accession>
<reference evidence="2 3" key="1">
    <citation type="submission" date="2017-07" db="EMBL/GenBank/DDBJ databases">
        <title>Complete Genome Sequence of the cosmetic ferment Vitreoscilla filiformis (ATCC15551).</title>
        <authorList>
            <person name="Contreras S."/>
            <person name="Sagory-Zalkind P."/>
            <person name="Blanquart H."/>
            <person name="Iltis A."/>
            <person name="Morand S.C."/>
        </authorList>
    </citation>
    <scope>NUCLEOTIDE SEQUENCE [LARGE SCALE GENOMIC DNA]</scope>
    <source>
        <strain evidence="2 3">ATCC 15551</strain>
    </source>
</reference>
<keyword evidence="3" id="KW-1185">Reference proteome</keyword>